<dbReference type="SUPFAM" id="SSF55073">
    <property type="entry name" value="Nucleotide cyclase"/>
    <property type="match status" value="1"/>
</dbReference>
<dbReference type="InterPro" id="IPR029787">
    <property type="entry name" value="Nucleotide_cyclase"/>
</dbReference>
<dbReference type="EMBL" id="VJXY01000191">
    <property type="protein sequence ID" value="MBD6621332.1"/>
    <property type="molecule type" value="Genomic_DNA"/>
</dbReference>
<comment type="caution">
    <text evidence="2">The sequence shown here is derived from an EMBL/GenBank/DDBJ whole genome shotgun (WGS) entry which is preliminary data.</text>
</comment>
<dbReference type="InterPro" id="IPR043128">
    <property type="entry name" value="Rev_trsase/Diguanyl_cyclase"/>
</dbReference>
<dbReference type="GO" id="GO:1902201">
    <property type="term" value="P:negative regulation of bacterial-type flagellum-dependent cell motility"/>
    <property type="evidence" value="ECO:0007669"/>
    <property type="project" value="TreeGrafter"/>
</dbReference>
<dbReference type="PANTHER" id="PTHR45138">
    <property type="entry name" value="REGULATORY COMPONENTS OF SENSORY TRANSDUCTION SYSTEM"/>
    <property type="match status" value="1"/>
</dbReference>
<dbReference type="Pfam" id="PF00990">
    <property type="entry name" value="GGDEF"/>
    <property type="match status" value="1"/>
</dbReference>
<proteinExistence type="predicted"/>
<dbReference type="PROSITE" id="PS50887">
    <property type="entry name" value="GGDEF"/>
    <property type="match status" value="1"/>
</dbReference>
<dbReference type="InterPro" id="IPR050469">
    <property type="entry name" value="Diguanylate_Cyclase"/>
</dbReference>
<name>A0AA40VW19_9NOST</name>
<dbReference type="FunFam" id="3.30.70.270:FF:000001">
    <property type="entry name" value="Diguanylate cyclase domain protein"/>
    <property type="match status" value="1"/>
</dbReference>
<reference evidence="2" key="1">
    <citation type="submission" date="2019-07" db="EMBL/GenBank/DDBJ databases">
        <title>Toxilogical consequences of a new and cryptic species of cyanobacteria (Komarekiella delphini-convector) recovered from the epidermis of a bottlenose dolphin and 1500 ft. in the air.</title>
        <authorList>
            <person name="Brown A.O."/>
            <person name="Dvorak P."/>
            <person name="Villanueva C.D."/>
            <person name="Foss A.J."/>
            <person name="Garvey A.D."/>
            <person name="Gibson Q.A."/>
            <person name="Johansen J.R."/>
            <person name="Casamatta D.A."/>
        </authorList>
    </citation>
    <scope>NUCLEOTIDE SEQUENCE</scope>
    <source>
        <strain evidence="2">SJRDD-AB1</strain>
    </source>
</reference>
<organism evidence="2 3">
    <name type="scientific">Komarekiella delphini-convector SJRDD-AB1</name>
    <dbReference type="NCBI Taxonomy" id="2593771"/>
    <lineage>
        <taxon>Bacteria</taxon>
        <taxon>Bacillati</taxon>
        <taxon>Cyanobacteriota</taxon>
        <taxon>Cyanophyceae</taxon>
        <taxon>Nostocales</taxon>
        <taxon>Nostocaceae</taxon>
        <taxon>Komarekiella</taxon>
        <taxon>Komarekiella delphini-convector</taxon>
    </lineage>
</organism>
<dbReference type="Proteomes" id="UP001165986">
    <property type="component" value="Unassembled WGS sequence"/>
</dbReference>
<evidence type="ECO:0000313" key="3">
    <source>
        <dbReference type="Proteomes" id="UP001165986"/>
    </source>
</evidence>
<dbReference type="InterPro" id="IPR000160">
    <property type="entry name" value="GGDEF_dom"/>
</dbReference>
<feature type="domain" description="GGDEF" evidence="1">
    <location>
        <begin position="17"/>
        <end position="154"/>
    </location>
</feature>
<dbReference type="PANTHER" id="PTHR45138:SF9">
    <property type="entry name" value="DIGUANYLATE CYCLASE DGCM-RELATED"/>
    <property type="match status" value="1"/>
</dbReference>
<protein>
    <submittedName>
        <fullName evidence="2">GGDEF domain-containing protein</fullName>
    </submittedName>
</protein>
<accession>A0AA40VW19</accession>
<dbReference type="RefSeq" id="WP_191762653.1">
    <property type="nucleotide sequence ID" value="NZ_VJXY01000191.1"/>
</dbReference>
<sequence>FEEYLSLEWQRQTRSQQPLSLILCDVDLFKSYNDTYGHLAGDHTLVKIAKAIKDALKRTADLVARYGGEEFALVLPDTDAIGAIHIAKTICCAVRTLAIPHRNSLLYSHITLSAGSTTVVPQPNSDFQQIIATADRALYQAKAAGRDRFIHNSKLDSPFANPTCYLFESSVSKRCGFC</sequence>
<feature type="non-terminal residue" evidence="2">
    <location>
        <position position="1"/>
    </location>
</feature>
<dbReference type="SMART" id="SM00267">
    <property type="entry name" value="GGDEF"/>
    <property type="match status" value="1"/>
</dbReference>
<keyword evidence="3" id="KW-1185">Reference proteome</keyword>
<dbReference type="CDD" id="cd01949">
    <property type="entry name" value="GGDEF"/>
    <property type="match status" value="1"/>
</dbReference>
<dbReference type="Gene3D" id="3.30.70.270">
    <property type="match status" value="1"/>
</dbReference>
<dbReference type="NCBIfam" id="TIGR00254">
    <property type="entry name" value="GGDEF"/>
    <property type="match status" value="1"/>
</dbReference>
<dbReference type="GO" id="GO:0052621">
    <property type="term" value="F:diguanylate cyclase activity"/>
    <property type="evidence" value="ECO:0007669"/>
    <property type="project" value="TreeGrafter"/>
</dbReference>
<dbReference type="AlphaFoldDB" id="A0AA40VW19"/>
<gene>
    <name evidence="2" type="ORF">FNW02_38040</name>
</gene>
<evidence type="ECO:0000259" key="1">
    <source>
        <dbReference type="PROSITE" id="PS50887"/>
    </source>
</evidence>
<dbReference type="GO" id="GO:0043709">
    <property type="term" value="P:cell adhesion involved in single-species biofilm formation"/>
    <property type="evidence" value="ECO:0007669"/>
    <property type="project" value="TreeGrafter"/>
</dbReference>
<dbReference type="GO" id="GO:0005886">
    <property type="term" value="C:plasma membrane"/>
    <property type="evidence" value="ECO:0007669"/>
    <property type="project" value="TreeGrafter"/>
</dbReference>
<evidence type="ECO:0000313" key="2">
    <source>
        <dbReference type="EMBL" id="MBD6621332.1"/>
    </source>
</evidence>